<reference evidence="9" key="1">
    <citation type="journal article" date="2020" name="Nat. Commun.">
        <title>Genome assembly of wild tea tree DASZ reveals pedigree and selection history of tea varieties.</title>
        <authorList>
            <person name="Zhang W."/>
            <person name="Zhang Y."/>
            <person name="Qiu H."/>
            <person name="Guo Y."/>
            <person name="Wan H."/>
            <person name="Zhang X."/>
            <person name="Scossa F."/>
            <person name="Alseekh S."/>
            <person name="Zhang Q."/>
            <person name="Wang P."/>
            <person name="Xu L."/>
            <person name="Schmidt M.H."/>
            <person name="Jia X."/>
            <person name="Li D."/>
            <person name="Zhu A."/>
            <person name="Guo F."/>
            <person name="Chen W."/>
            <person name="Ni D."/>
            <person name="Usadel B."/>
            <person name="Fernie A.R."/>
            <person name="Wen W."/>
        </authorList>
    </citation>
    <scope>NUCLEOTIDE SEQUENCE [LARGE SCALE GENOMIC DNA]</scope>
    <source>
        <strain evidence="9">cv. G240</strain>
    </source>
</reference>
<evidence type="ECO:0000256" key="4">
    <source>
        <dbReference type="PROSITE-ProRule" id="PRU00047"/>
    </source>
</evidence>
<evidence type="ECO:0000256" key="2">
    <source>
        <dbReference type="ARBA" id="ARBA00022771"/>
    </source>
</evidence>
<feature type="compositionally biased region" description="Basic and acidic residues" evidence="5">
    <location>
        <begin position="479"/>
        <end position="495"/>
    </location>
</feature>
<dbReference type="Pfam" id="PF06839">
    <property type="entry name" value="Zn_ribbon_GRF"/>
    <property type="match status" value="2"/>
</dbReference>
<dbReference type="Gene3D" id="4.10.60.10">
    <property type="entry name" value="Zinc finger, CCHC-type"/>
    <property type="match status" value="2"/>
</dbReference>
<accession>A0A7J7H0I4</accession>
<feature type="domain" description="CCHC-type" evidence="6">
    <location>
        <begin position="300"/>
        <end position="314"/>
    </location>
</feature>
<feature type="compositionally biased region" description="Basic residues" evidence="5">
    <location>
        <begin position="469"/>
        <end position="478"/>
    </location>
</feature>
<evidence type="ECO:0000256" key="5">
    <source>
        <dbReference type="SAM" id="MobiDB-lite"/>
    </source>
</evidence>
<dbReference type="PANTHER" id="PTHR33680">
    <property type="entry name" value="OS07G0190500 PROTEIN"/>
    <property type="match status" value="1"/>
</dbReference>
<evidence type="ECO:0000313" key="8">
    <source>
        <dbReference type="EMBL" id="KAF5946117.1"/>
    </source>
</evidence>
<dbReference type="PROSITE" id="PS51999">
    <property type="entry name" value="ZF_GRF"/>
    <property type="match status" value="2"/>
</dbReference>
<evidence type="ECO:0000259" key="6">
    <source>
        <dbReference type="PROSITE" id="PS50158"/>
    </source>
</evidence>
<dbReference type="SMART" id="SM00343">
    <property type="entry name" value="ZnF_C2HC"/>
    <property type="match status" value="2"/>
</dbReference>
<comment type="caution">
    <text evidence="8">The sequence shown here is derived from an EMBL/GenBank/DDBJ whole genome shotgun (WGS) entry which is preliminary data.</text>
</comment>
<dbReference type="InterPro" id="IPR001878">
    <property type="entry name" value="Znf_CCHC"/>
</dbReference>
<protein>
    <recommendedName>
        <fullName evidence="10">CCHC-type domain-containing protein</fullName>
    </recommendedName>
</protein>
<keyword evidence="9" id="KW-1185">Reference proteome</keyword>
<feature type="domain" description="CCHC-type" evidence="6">
    <location>
        <begin position="121"/>
        <end position="134"/>
    </location>
</feature>
<dbReference type="PANTHER" id="PTHR33680:SF1">
    <property type="entry name" value="OS05G0489500 PROTEIN"/>
    <property type="match status" value="1"/>
</dbReference>
<proteinExistence type="predicted"/>
<dbReference type="GO" id="GO:0003676">
    <property type="term" value="F:nucleic acid binding"/>
    <property type="evidence" value="ECO:0007669"/>
    <property type="project" value="InterPro"/>
</dbReference>
<keyword evidence="2 4" id="KW-0863">Zinc-finger</keyword>
<dbReference type="GO" id="GO:0008270">
    <property type="term" value="F:zinc ion binding"/>
    <property type="evidence" value="ECO:0007669"/>
    <property type="project" value="UniProtKB-KW"/>
</dbReference>
<sequence length="589" mass="65107">MADAIIEVEDDDDFLAQVATLEADALSSKRRKTTAATTTTSAAVTRSSINAAAAEESAEGAYTAALRGSRSLLFQQQSSRSNGGFKVLNNNNNNNNNNNMFANPGFAGGGGTVGGGGVDSCFKCGKSGHWSRDCDTNLYGVVDPSVPEKACPCGLGACIVLTANTEKNRGRQFYKCPLREENGGCGFFEWCDKNIGTDNTTVRSQTHVSNPSHASNPSIPELSCLCGAGSCLILTAKTGKNIGQQFYRCPANQGSSCGFFKWCHEHTIQGSPPVPVSTAKIYKTNETGGNNFGLRSGSSCFKCGMDGHWAKDCPTLLIQKPANQGGTTASSHACYNKPAQKKYEGELTDKSHTLLHLTIFGLLSNGRWRLVGMFNIVGKSPEFRWKFTGVLRTMSRILSEKKRIINGEIRAKKNSKTFKQIISNIDQNENYKECYKTFSPPVTKTRKLLVQNLKVFSIRTEKQKCITEKKKKKKRDRRRKADIEKRFQAKSKEREREEEEESRTFGSTQKVAGLNSVHMFHIGPIAIPDLEHFRVLLFFSLGSTFEVGISLFFFNTSRIDRHVVILYCMKIISMLDLFEIMRKNLGLVV</sequence>
<evidence type="ECO:0000256" key="3">
    <source>
        <dbReference type="ARBA" id="ARBA00022833"/>
    </source>
</evidence>
<dbReference type="AlphaFoldDB" id="A0A7J7H0I4"/>
<dbReference type="EMBL" id="JACBKZ010000007">
    <property type="protein sequence ID" value="KAF5946117.1"/>
    <property type="molecule type" value="Genomic_DNA"/>
</dbReference>
<dbReference type="PROSITE" id="PS50158">
    <property type="entry name" value="ZF_CCHC"/>
    <property type="match status" value="2"/>
</dbReference>
<feature type="region of interest" description="Disordered" evidence="5">
    <location>
        <begin position="467"/>
        <end position="505"/>
    </location>
</feature>
<reference evidence="8 9" key="2">
    <citation type="submission" date="2020-07" db="EMBL/GenBank/DDBJ databases">
        <title>Genome assembly of wild tea tree DASZ reveals pedigree and selection history of tea varieties.</title>
        <authorList>
            <person name="Zhang W."/>
        </authorList>
    </citation>
    <scope>NUCLEOTIDE SEQUENCE [LARGE SCALE GENOMIC DNA]</scope>
    <source>
        <strain evidence="9">cv. G240</strain>
        <tissue evidence="8">Leaf</tissue>
    </source>
</reference>
<feature type="domain" description="GRF-type" evidence="7">
    <location>
        <begin position="224"/>
        <end position="266"/>
    </location>
</feature>
<evidence type="ECO:0000259" key="7">
    <source>
        <dbReference type="PROSITE" id="PS51999"/>
    </source>
</evidence>
<evidence type="ECO:0000256" key="1">
    <source>
        <dbReference type="ARBA" id="ARBA00022723"/>
    </source>
</evidence>
<feature type="domain" description="GRF-type" evidence="7">
    <location>
        <begin position="151"/>
        <end position="194"/>
    </location>
</feature>
<dbReference type="SUPFAM" id="SSF57756">
    <property type="entry name" value="Retrovirus zinc finger-like domains"/>
    <property type="match status" value="2"/>
</dbReference>
<dbReference type="Proteomes" id="UP000593564">
    <property type="component" value="Unassembled WGS sequence"/>
</dbReference>
<dbReference type="InterPro" id="IPR036875">
    <property type="entry name" value="Znf_CCHC_sf"/>
</dbReference>
<organism evidence="8 9">
    <name type="scientific">Camellia sinensis</name>
    <name type="common">Tea plant</name>
    <name type="synonym">Thea sinensis</name>
    <dbReference type="NCBI Taxonomy" id="4442"/>
    <lineage>
        <taxon>Eukaryota</taxon>
        <taxon>Viridiplantae</taxon>
        <taxon>Streptophyta</taxon>
        <taxon>Embryophyta</taxon>
        <taxon>Tracheophyta</taxon>
        <taxon>Spermatophyta</taxon>
        <taxon>Magnoliopsida</taxon>
        <taxon>eudicotyledons</taxon>
        <taxon>Gunneridae</taxon>
        <taxon>Pentapetalae</taxon>
        <taxon>asterids</taxon>
        <taxon>Ericales</taxon>
        <taxon>Theaceae</taxon>
        <taxon>Camellia</taxon>
    </lineage>
</organism>
<gene>
    <name evidence="8" type="ORF">HYC85_016345</name>
</gene>
<dbReference type="Pfam" id="PF00098">
    <property type="entry name" value="zf-CCHC"/>
    <property type="match status" value="2"/>
</dbReference>
<keyword evidence="3" id="KW-0862">Zinc</keyword>
<keyword evidence="1" id="KW-0479">Metal-binding</keyword>
<evidence type="ECO:0008006" key="10">
    <source>
        <dbReference type="Google" id="ProtNLM"/>
    </source>
</evidence>
<name>A0A7J7H0I4_CAMSI</name>
<dbReference type="InterPro" id="IPR010666">
    <property type="entry name" value="Znf_GRF"/>
</dbReference>
<evidence type="ECO:0000313" key="9">
    <source>
        <dbReference type="Proteomes" id="UP000593564"/>
    </source>
</evidence>